<gene>
    <name evidence="1" type="ORF">M421DRAFT_378497</name>
</gene>
<proteinExistence type="predicted"/>
<sequence>MRKVHCVKPRRAWVFSCCWEEASTITAQLIFSILACAWRLFFERSNGGTWRHRRMDWRLPFITSSPSRRNSGSLNTLWPCLTVFGAVRNALSNGIERRKRFCDPSIARGTVSMF</sequence>
<protein>
    <submittedName>
        <fullName evidence="1">Uncharacterized protein</fullName>
    </submittedName>
</protein>
<dbReference type="GeneID" id="54347484"/>
<reference evidence="1" key="1">
    <citation type="journal article" date="2020" name="Stud. Mycol.">
        <title>101 Dothideomycetes genomes: a test case for predicting lifestyles and emergence of pathogens.</title>
        <authorList>
            <person name="Haridas S."/>
            <person name="Albert R."/>
            <person name="Binder M."/>
            <person name="Bloem J."/>
            <person name="Labutti K."/>
            <person name="Salamov A."/>
            <person name="Andreopoulos B."/>
            <person name="Baker S."/>
            <person name="Barry K."/>
            <person name="Bills G."/>
            <person name="Bluhm B."/>
            <person name="Cannon C."/>
            <person name="Castanera R."/>
            <person name="Culley D."/>
            <person name="Daum C."/>
            <person name="Ezra D."/>
            <person name="Gonzalez J."/>
            <person name="Henrissat B."/>
            <person name="Kuo A."/>
            <person name="Liang C."/>
            <person name="Lipzen A."/>
            <person name="Lutzoni F."/>
            <person name="Magnuson J."/>
            <person name="Mondo S."/>
            <person name="Nolan M."/>
            <person name="Ohm R."/>
            <person name="Pangilinan J."/>
            <person name="Park H.-J."/>
            <person name="Ramirez L."/>
            <person name="Alfaro M."/>
            <person name="Sun H."/>
            <person name="Tritt A."/>
            <person name="Yoshinaga Y."/>
            <person name="Zwiers L.-H."/>
            <person name="Turgeon B."/>
            <person name="Goodwin S."/>
            <person name="Spatafora J."/>
            <person name="Crous P."/>
            <person name="Grigoriev I."/>
        </authorList>
    </citation>
    <scope>NUCLEOTIDE SEQUENCE</scope>
    <source>
        <strain evidence="1">CBS 183.55</strain>
    </source>
</reference>
<evidence type="ECO:0000313" key="1">
    <source>
        <dbReference type="EMBL" id="KAF1930631.1"/>
    </source>
</evidence>
<dbReference type="EMBL" id="ML978963">
    <property type="protein sequence ID" value="KAF1930631.1"/>
    <property type="molecule type" value="Genomic_DNA"/>
</dbReference>
<organism evidence="1 2">
    <name type="scientific">Didymella exigua CBS 183.55</name>
    <dbReference type="NCBI Taxonomy" id="1150837"/>
    <lineage>
        <taxon>Eukaryota</taxon>
        <taxon>Fungi</taxon>
        <taxon>Dikarya</taxon>
        <taxon>Ascomycota</taxon>
        <taxon>Pezizomycotina</taxon>
        <taxon>Dothideomycetes</taxon>
        <taxon>Pleosporomycetidae</taxon>
        <taxon>Pleosporales</taxon>
        <taxon>Pleosporineae</taxon>
        <taxon>Didymellaceae</taxon>
        <taxon>Didymella</taxon>
    </lineage>
</organism>
<dbReference type="Proteomes" id="UP000800082">
    <property type="component" value="Unassembled WGS sequence"/>
</dbReference>
<accession>A0A6A5RQB3</accession>
<keyword evidence="2" id="KW-1185">Reference proteome</keyword>
<dbReference type="AlphaFoldDB" id="A0A6A5RQB3"/>
<dbReference type="RefSeq" id="XP_033450879.1">
    <property type="nucleotide sequence ID" value="XM_033589836.1"/>
</dbReference>
<name>A0A6A5RQB3_9PLEO</name>
<evidence type="ECO:0000313" key="2">
    <source>
        <dbReference type="Proteomes" id="UP000800082"/>
    </source>
</evidence>